<dbReference type="GeneID" id="19267986"/>
<dbReference type="InParanoid" id="W3XFR8"/>
<dbReference type="HOGENOM" id="CLU_1723002_0_0_1"/>
<dbReference type="OrthoDB" id="4773700at2759"/>
<dbReference type="RefSeq" id="XP_007829745.1">
    <property type="nucleotide sequence ID" value="XM_007831554.1"/>
</dbReference>
<evidence type="ECO:0000313" key="3">
    <source>
        <dbReference type="Proteomes" id="UP000030651"/>
    </source>
</evidence>
<accession>W3XFR8</accession>
<organism evidence="2 3">
    <name type="scientific">Pestalotiopsis fici (strain W106-1 / CGMCC3.15140)</name>
    <dbReference type="NCBI Taxonomy" id="1229662"/>
    <lineage>
        <taxon>Eukaryota</taxon>
        <taxon>Fungi</taxon>
        <taxon>Dikarya</taxon>
        <taxon>Ascomycota</taxon>
        <taxon>Pezizomycotina</taxon>
        <taxon>Sordariomycetes</taxon>
        <taxon>Xylariomycetidae</taxon>
        <taxon>Amphisphaeriales</taxon>
        <taxon>Sporocadaceae</taxon>
        <taxon>Pestalotiopsis</taxon>
    </lineage>
</organism>
<reference evidence="3" key="1">
    <citation type="journal article" date="2015" name="BMC Genomics">
        <title>Genomic and transcriptomic analysis of the endophytic fungus Pestalotiopsis fici reveals its lifestyle and high potential for synthesis of natural products.</title>
        <authorList>
            <person name="Wang X."/>
            <person name="Zhang X."/>
            <person name="Liu L."/>
            <person name="Xiang M."/>
            <person name="Wang W."/>
            <person name="Sun X."/>
            <person name="Che Y."/>
            <person name="Guo L."/>
            <person name="Liu G."/>
            <person name="Guo L."/>
            <person name="Wang C."/>
            <person name="Yin W.B."/>
            <person name="Stadler M."/>
            <person name="Zhang X."/>
            <person name="Liu X."/>
        </authorList>
    </citation>
    <scope>NUCLEOTIDE SEQUENCE [LARGE SCALE GENOMIC DNA]</scope>
    <source>
        <strain evidence="3">W106-1 / CGMCC3.15140</strain>
    </source>
</reference>
<proteinExistence type="predicted"/>
<name>W3XFR8_PESFW</name>
<keyword evidence="3" id="KW-1185">Reference proteome</keyword>
<feature type="region of interest" description="Disordered" evidence="1">
    <location>
        <begin position="74"/>
        <end position="152"/>
    </location>
</feature>
<evidence type="ECO:0008006" key="4">
    <source>
        <dbReference type="Google" id="ProtNLM"/>
    </source>
</evidence>
<evidence type="ECO:0000256" key="1">
    <source>
        <dbReference type="SAM" id="MobiDB-lite"/>
    </source>
</evidence>
<dbReference type="OMA" id="WNDIGQK"/>
<dbReference type="EMBL" id="KI912110">
    <property type="protein sequence ID" value="ETS84948.1"/>
    <property type="molecule type" value="Genomic_DNA"/>
</dbReference>
<dbReference type="KEGG" id="pfy:PFICI_02973"/>
<sequence length="152" mass="16731">MSEATTPDPKANSPWSPEDVSTLLFTIMTQSNDDLLIKGWNDIGQKLQAIWGDKYSLAAAKFRFQKMRLAYLEKTKNNDVTSSDNAVDPAKATTKAVTPRKRTAKSKGADTEQGNQDEAGETPKKKRGRKPKTALPQETPEQCDADVAMDEA</sequence>
<dbReference type="Proteomes" id="UP000030651">
    <property type="component" value="Unassembled WGS sequence"/>
</dbReference>
<gene>
    <name evidence="2" type="ORF">PFICI_02973</name>
</gene>
<dbReference type="AlphaFoldDB" id="W3XFR8"/>
<protein>
    <recommendedName>
        <fullName evidence="4">Myb-like domain-containing protein</fullName>
    </recommendedName>
</protein>
<feature type="compositionally biased region" description="Acidic residues" evidence="1">
    <location>
        <begin position="141"/>
        <end position="152"/>
    </location>
</feature>
<evidence type="ECO:0000313" key="2">
    <source>
        <dbReference type="EMBL" id="ETS84948.1"/>
    </source>
</evidence>